<dbReference type="InterPro" id="IPR016181">
    <property type="entry name" value="Acyl_CoA_acyltransferase"/>
</dbReference>
<proteinExistence type="predicted"/>
<protein>
    <submittedName>
        <fullName evidence="2">GNAT family N-acetyltransferase</fullName>
    </submittedName>
</protein>
<reference evidence="2 3" key="1">
    <citation type="submission" date="2020-03" db="EMBL/GenBank/DDBJ databases">
        <title>Vagococcus sp. nov., isolated from beetles.</title>
        <authorList>
            <person name="Hyun D.-W."/>
            <person name="Bae J.-W."/>
        </authorList>
    </citation>
    <scope>NUCLEOTIDE SEQUENCE [LARGE SCALE GENOMIC DNA]</scope>
    <source>
        <strain evidence="2 3">HDW17B</strain>
    </source>
</reference>
<dbReference type="PANTHER" id="PTHR43233:SF1">
    <property type="entry name" value="FAMILY N-ACETYLTRANSFERASE, PUTATIVE (AFU_ORTHOLOGUE AFUA_6G03350)-RELATED"/>
    <property type="match status" value="1"/>
</dbReference>
<dbReference type="RefSeq" id="WP_166033777.1">
    <property type="nucleotide sequence ID" value="NZ_CP049887.1"/>
</dbReference>
<keyword evidence="3" id="KW-1185">Reference proteome</keyword>
<evidence type="ECO:0000313" key="3">
    <source>
        <dbReference type="Proteomes" id="UP000501747"/>
    </source>
</evidence>
<dbReference type="PROSITE" id="PS51186">
    <property type="entry name" value="GNAT"/>
    <property type="match status" value="1"/>
</dbReference>
<keyword evidence="2" id="KW-0808">Transferase</keyword>
<dbReference type="CDD" id="cd04301">
    <property type="entry name" value="NAT_SF"/>
    <property type="match status" value="1"/>
</dbReference>
<dbReference type="Gene3D" id="3.40.630.30">
    <property type="match status" value="1"/>
</dbReference>
<dbReference type="PANTHER" id="PTHR43233">
    <property type="entry name" value="FAMILY N-ACETYLTRANSFERASE, PUTATIVE (AFU_ORTHOLOGUE AFUA_6G03350)-RELATED"/>
    <property type="match status" value="1"/>
</dbReference>
<dbReference type="InterPro" id="IPR053144">
    <property type="entry name" value="Acetyltransferase_Butenolide"/>
</dbReference>
<dbReference type="Pfam" id="PF13673">
    <property type="entry name" value="Acetyltransf_10"/>
    <property type="match status" value="1"/>
</dbReference>
<dbReference type="KEGG" id="vhy:G7082_03160"/>
<accession>A0A6G8ARQ6</accession>
<evidence type="ECO:0000259" key="1">
    <source>
        <dbReference type="PROSITE" id="PS51186"/>
    </source>
</evidence>
<feature type="domain" description="N-acetyltransferase" evidence="1">
    <location>
        <begin position="2"/>
        <end position="135"/>
    </location>
</feature>
<gene>
    <name evidence="2" type="ORF">G7082_03160</name>
</gene>
<dbReference type="AlphaFoldDB" id="A0A6G8ARQ6"/>
<name>A0A6G8ARQ6_9ENTE</name>
<dbReference type="Proteomes" id="UP000501747">
    <property type="component" value="Chromosome"/>
</dbReference>
<organism evidence="2 3">
    <name type="scientific">Vagococcus hydrophili</name>
    <dbReference type="NCBI Taxonomy" id="2714947"/>
    <lineage>
        <taxon>Bacteria</taxon>
        <taxon>Bacillati</taxon>
        <taxon>Bacillota</taxon>
        <taxon>Bacilli</taxon>
        <taxon>Lactobacillales</taxon>
        <taxon>Enterococcaceae</taxon>
        <taxon>Vagococcus</taxon>
    </lineage>
</organism>
<dbReference type="EMBL" id="CP049887">
    <property type="protein sequence ID" value="QIL47605.1"/>
    <property type="molecule type" value="Genomic_DNA"/>
</dbReference>
<dbReference type="InterPro" id="IPR000182">
    <property type="entry name" value="GNAT_dom"/>
</dbReference>
<evidence type="ECO:0000313" key="2">
    <source>
        <dbReference type="EMBL" id="QIL47605.1"/>
    </source>
</evidence>
<dbReference type="SUPFAM" id="SSF55729">
    <property type="entry name" value="Acyl-CoA N-acyltransferases (Nat)"/>
    <property type="match status" value="1"/>
</dbReference>
<sequence>MITYKKDKNISSQHLDTLYSSVGWISYTHDLDQLKRAVAYSLFVLSAWEDNTLIGLIRTVGDGETILYIQDILVHPDYQNKKIGSELMSQTLEEFKAIRQKVLLTEEAPDTRYFYEKFGFNSCDQGQSVAFFKAF</sequence>
<dbReference type="GO" id="GO:0016747">
    <property type="term" value="F:acyltransferase activity, transferring groups other than amino-acyl groups"/>
    <property type="evidence" value="ECO:0007669"/>
    <property type="project" value="InterPro"/>
</dbReference>